<evidence type="ECO:0000259" key="4">
    <source>
        <dbReference type="Pfam" id="PF04575"/>
    </source>
</evidence>
<dbReference type="Pfam" id="PF04575">
    <property type="entry name" value="SlipAM"/>
    <property type="match status" value="1"/>
</dbReference>
<dbReference type="Gene3D" id="1.25.40.10">
    <property type="entry name" value="Tetratricopeptide repeat domain"/>
    <property type="match status" value="2"/>
</dbReference>
<dbReference type="Proteomes" id="UP000516360">
    <property type="component" value="Chromosome"/>
</dbReference>
<dbReference type="PANTHER" id="PTHR44943:SF8">
    <property type="entry name" value="TPR REPEAT-CONTAINING PROTEIN MJ0263"/>
    <property type="match status" value="1"/>
</dbReference>
<dbReference type="PROSITE" id="PS50293">
    <property type="entry name" value="TPR_REGION"/>
    <property type="match status" value="1"/>
</dbReference>
<reference evidence="5 6" key="1">
    <citation type="submission" date="2020-03" db="EMBL/GenBank/DDBJ databases">
        <title>Complete genome sequences of two sulfur-disproportionating bacterial strains T55J and Mzg5.</title>
        <authorList>
            <person name="Umezawa K."/>
            <person name="Kojima H."/>
            <person name="Kato Y."/>
            <person name="Fukui M."/>
        </authorList>
    </citation>
    <scope>NUCLEOTIDE SEQUENCE [LARGE SCALE GENOMIC DNA]</scope>
    <source>
        <strain evidence="5 6">T55J</strain>
    </source>
</reference>
<dbReference type="PANTHER" id="PTHR44943">
    <property type="entry name" value="CELLULOSE SYNTHASE OPERON PROTEIN C"/>
    <property type="match status" value="1"/>
</dbReference>
<dbReference type="Pfam" id="PF13181">
    <property type="entry name" value="TPR_8"/>
    <property type="match status" value="2"/>
</dbReference>
<dbReference type="InterPro" id="IPR051685">
    <property type="entry name" value="Ycf3/AcsC/BcsC/TPR_MFPF"/>
</dbReference>
<dbReference type="SMART" id="SM00028">
    <property type="entry name" value="TPR"/>
    <property type="match status" value="4"/>
</dbReference>
<proteinExistence type="predicted"/>
<keyword evidence="1" id="KW-0677">Repeat</keyword>
<dbReference type="InterPro" id="IPR011990">
    <property type="entry name" value="TPR-like_helical_dom_sf"/>
</dbReference>
<sequence>MQRGIIEYRAESYEEALETFKKVRQQYPSSSIAAFYLGLTYKQVGKYREALSNYRDALTLTPRVNEAYPEIIEMLYNLNELKEAKEWIAEAEKAGVFLANIAFLKGLVLAKEGKNDEAIHAFTKAKTLNKDLTQAVDFQIAMIYAKERKLKQAKDALKALISIDPSSELASFAKEYEASIARVIEAYKAWRFNIGASYQFDDNVVSKPTGTIGIAAVDNISGKRDSAITNTFAVTYSPMMSGQYSFAAQYSIFATNYFHSYAYDTMAHSIAIIPGYNFQNSAISLPLSYSHVWLNEQEYMTITSLKPTLNIQLFNSLIGQFSVGYGKREMLKYTQGADPDEDRDGNLYTTLIGIIYPFKEGKGFFNMRYEYTKDDTQGKNWDSKSDKVSATILYPVMNKLNLSISGDMTVQQFKNIHTISGTGTNGYPSIPTKRRDKLYNANASIVYEILEGLNLNLNYSYTRADSNFAIYDYRKNIYGFGINYEF</sequence>
<dbReference type="Pfam" id="PF13174">
    <property type="entry name" value="TPR_6"/>
    <property type="match status" value="1"/>
</dbReference>
<dbReference type="InterPro" id="IPR007655">
    <property type="entry name" value="Slam_C"/>
</dbReference>
<dbReference type="Pfam" id="PF13432">
    <property type="entry name" value="TPR_16"/>
    <property type="match status" value="1"/>
</dbReference>
<accession>A0A7G1H5R0</accession>
<organism evidence="5 6">
    <name type="scientific">Dissulfurispira thermophila</name>
    <dbReference type="NCBI Taxonomy" id="2715679"/>
    <lineage>
        <taxon>Bacteria</taxon>
        <taxon>Pseudomonadati</taxon>
        <taxon>Nitrospirota</taxon>
        <taxon>Thermodesulfovibrionia</taxon>
        <taxon>Thermodesulfovibrionales</taxon>
        <taxon>Dissulfurispiraceae</taxon>
        <taxon>Dissulfurispira</taxon>
    </lineage>
</organism>
<name>A0A7G1H5R0_9BACT</name>
<feature type="repeat" description="TPR" evidence="3">
    <location>
        <begin position="31"/>
        <end position="64"/>
    </location>
</feature>
<dbReference type="EMBL" id="AP022873">
    <property type="protein sequence ID" value="BCB97461.1"/>
    <property type="molecule type" value="Genomic_DNA"/>
</dbReference>
<evidence type="ECO:0000313" key="5">
    <source>
        <dbReference type="EMBL" id="BCB97461.1"/>
    </source>
</evidence>
<dbReference type="AlphaFoldDB" id="A0A7G1H5R0"/>
<dbReference type="SUPFAM" id="SSF48452">
    <property type="entry name" value="TPR-like"/>
    <property type="match status" value="1"/>
</dbReference>
<dbReference type="KEGG" id="dtp:JZK55_23830"/>
<keyword evidence="6" id="KW-1185">Reference proteome</keyword>
<dbReference type="PROSITE" id="PS50005">
    <property type="entry name" value="TPR"/>
    <property type="match status" value="1"/>
</dbReference>
<evidence type="ECO:0000313" key="6">
    <source>
        <dbReference type="Proteomes" id="UP000516360"/>
    </source>
</evidence>
<dbReference type="InterPro" id="IPR019734">
    <property type="entry name" value="TPR_rpt"/>
</dbReference>
<evidence type="ECO:0000256" key="1">
    <source>
        <dbReference type="ARBA" id="ARBA00022737"/>
    </source>
</evidence>
<dbReference type="SUPFAM" id="SSF56935">
    <property type="entry name" value="Porins"/>
    <property type="match status" value="1"/>
</dbReference>
<gene>
    <name evidence="5" type="ORF">JZK55_23830</name>
</gene>
<feature type="domain" description="Surface lipoprotein assembly modifier C-terminal" evidence="4">
    <location>
        <begin position="190"/>
        <end position="476"/>
    </location>
</feature>
<protein>
    <submittedName>
        <fullName evidence="5">Tetratricopeptide repeat domain protein</fullName>
    </submittedName>
</protein>
<evidence type="ECO:0000256" key="2">
    <source>
        <dbReference type="ARBA" id="ARBA00022803"/>
    </source>
</evidence>
<evidence type="ECO:0000256" key="3">
    <source>
        <dbReference type="PROSITE-ProRule" id="PRU00339"/>
    </source>
</evidence>
<keyword evidence="2 3" id="KW-0802">TPR repeat</keyword>